<keyword evidence="3" id="KW-1185">Reference proteome</keyword>
<protein>
    <submittedName>
        <fullName evidence="2">Uncharacterized protein</fullName>
    </submittedName>
</protein>
<feature type="compositionally biased region" description="Basic residues" evidence="1">
    <location>
        <begin position="22"/>
        <end position="31"/>
    </location>
</feature>
<gene>
    <name evidence="2" type="ORF">JOF35_006939</name>
</gene>
<reference evidence="2 3" key="1">
    <citation type="submission" date="2023-07" db="EMBL/GenBank/DDBJ databases">
        <title>Sequencing the genomes of 1000 actinobacteria strains.</title>
        <authorList>
            <person name="Klenk H.-P."/>
        </authorList>
    </citation>
    <scope>NUCLEOTIDE SEQUENCE [LARGE SCALE GENOMIC DNA]</scope>
    <source>
        <strain evidence="2 3">DSM 41600</strain>
    </source>
</reference>
<accession>A0ABT9L4X1</accession>
<evidence type="ECO:0000313" key="2">
    <source>
        <dbReference type="EMBL" id="MDP9614601.1"/>
    </source>
</evidence>
<organism evidence="2 3">
    <name type="scientific">Streptomyces demainii</name>
    <dbReference type="NCBI Taxonomy" id="588122"/>
    <lineage>
        <taxon>Bacteria</taxon>
        <taxon>Bacillati</taxon>
        <taxon>Actinomycetota</taxon>
        <taxon>Actinomycetes</taxon>
        <taxon>Kitasatosporales</taxon>
        <taxon>Streptomycetaceae</taxon>
        <taxon>Streptomyces</taxon>
    </lineage>
</organism>
<feature type="region of interest" description="Disordered" evidence="1">
    <location>
        <begin position="212"/>
        <end position="232"/>
    </location>
</feature>
<name>A0ABT9L4X1_9ACTN</name>
<dbReference type="Proteomes" id="UP001234880">
    <property type="component" value="Unassembled WGS sequence"/>
</dbReference>
<feature type="region of interest" description="Disordered" evidence="1">
    <location>
        <begin position="1"/>
        <end position="51"/>
    </location>
</feature>
<dbReference type="EMBL" id="JAURUE010000002">
    <property type="protein sequence ID" value="MDP9614601.1"/>
    <property type="molecule type" value="Genomic_DNA"/>
</dbReference>
<sequence length="279" mass="27811">MGPHPRRGGAAPSPSPGDPRGSRRAPARPSRRTADRCGAAGAPGAARGSGGLRVRLSSRAAPASPSGGRLTAGAALRVRGAVRGLGGFGSVVVGWWWGVLGWGGCGAAMAAQPSWGRPMAGGASVLFRGRRLLSRPAVVPGAPASPPCAWGCSGPGRVWVGGCRTVVGCPGVGWVWCGDGRPAVLGEADGRWCLGAVPGEAVAFVSGRRSGGARPSSRWAADRRGGVRGRPGETVVSGWRPVVTGCGTGAGRPLPVSRGLRAGSTVAGWAATSAVRATR</sequence>
<proteinExistence type="predicted"/>
<evidence type="ECO:0000256" key="1">
    <source>
        <dbReference type="SAM" id="MobiDB-lite"/>
    </source>
</evidence>
<comment type="caution">
    <text evidence="2">The sequence shown here is derived from an EMBL/GenBank/DDBJ whole genome shotgun (WGS) entry which is preliminary data.</text>
</comment>
<feature type="compositionally biased region" description="Low complexity" evidence="1">
    <location>
        <begin position="36"/>
        <end position="46"/>
    </location>
</feature>
<evidence type="ECO:0000313" key="3">
    <source>
        <dbReference type="Proteomes" id="UP001234880"/>
    </source>
</evidence>